<protein>
    <submittedName>
        <fullName evidence="2">Uncharacterized protein</fullName>
    </submittedName>
</protein>
<dbReference type="Proteomes" id="UP000032068">
    <property type="component" value="Unassembled WGS sequence"/>
</dbReference>
<comment type="caution">
    <text evidence="2">The sequence shown here is derived from an EMBL/GenBank/DDBJ whole genome shotgun (WGS) entry which is preliminary data.</text>
</comment>
<reference evidence="2 3" key="1">
    <citation type="submission" date="2014-12" db="EMBL/GenBank/DDBJ databases">
        <title>16Stimator: statistical estimation of ribosomal gene copy numbers from draft genome assemblies.</title>
        <authorList>
            <person name="Perisin M.A."/>
            <person name="Vetter M."/>
            <person name="Gilbert J.A."/>
            <person name="Bergelson J."/>
        </authorList>
    </citation>
    <scope>NUCLEOTIDE SEQUENCE [LARGE SCALE GENOMIC DNA]</scope>
    <source>
        <strain evidence="2 3">MEJ086</strain>
    </source>
</reference>
<keyword evidence="1" id="KW-0812">Transmembrane</keyword>
<keyword evidence="1" id="KW-1133">Transmembrane helix</keyword>
<gene>
    <name evidence="2" type="ORF">RU08_16840</name>
</gene>
<dbReference type="AlphaFoldDB" id="A0A0D0IYM7"/>
<name>A0A0D0IYM7_9PSED</name>
<sequence>MVGKPSYLLLHFVQMIIVTTAILPRNWISSHVFQCTFDIMIFEVFYYIINSSNRFLLSLTQLSRRASSLFCTVSTIHIPRVQLVLRSLIASVTLLCIQLTSACMRHGNHRTASIIPPTRCIL</sequence>
<evidence type="ECO:0000256" key="1">
    <source>
        <dbReference type="SAM" id="Phobius"/>
    </source>
</evidence>
<accession>A0A0D0IYM7</accession>
<organism evidence="2 3">
    <name type="scientific">Pseudomonas fulva</name>
    <dbReference type="NCBI Taxonomy" id="47880"/>
    <lineage>
        <taxon>Bacteria</taxon>
        <taxon>Pseudomonadati</taxon>
        <taxon>Pseudomonadota</taxon>
        <taxon>Gammaproteobacteria</taxon>
        <taxon>Pseudomonadales</taxon>
        <taxon>Pseudomonadaceae</taxon>
        <taxon>Pseudomonas</taxon>
    </lineage>
</organism>
<proteinExistence type="predicted"/>
<keyword evidence="1" id="KW-0472">Membrane</keyword>
<dbReference type="EMBL" id="JXQW01000043">
    <property type="protein sequence ID" value="KIP98313.1"/>
    <property type="molecule type" value="Genomic_DNA"/>
</dbReference>
<evidence type="ECO:0000313" key="3">
    <source>
        <dbReference type="Proteomes" id="UP000032068"/>
    </source>
</evidence>
<feature type="transmembrane region" description="Helical" evidence="1">
    <location>
        <begin position="6"/>
        <end position="24"/>
    </location>
</feature>
<evidence type="ECO:0000313" key="2">
    <source>
        <dbReference type="EMBL" id="KIP98313.1"/>
    </source>
</evidence>